<reference evidence="2" key="1">
    <citation type="submission" date="2016-04" db="EMBL/GenBank/DDBJ databases">
        <authorList>
            <person name="Nguyen H.D."/>
            <person name="Samba Siva P."/>
            <person name="Cullis J."/>
            <person name="Levesque C.A."/>
            <person name="Hambleton S."/>
        </authorList>
    </citation>
    <scope>NUCLEOTIDE SEQUENCE</scope>
    <source>
        <strain evidence="2">DAOMC 236422</strain>
    </source>
</reference>
<gene>
    <name evidence="2" type="ORF">A4X09_0g7325</name>
</gene>
<keyword evidence="3" id="KW-1185">Reference proteome</keyword>
<feature type="compositionally biased region" description="Acidic residues" evidence="1">
    <location>
        <begin position="182"/>
        <end position="194"/>
    </location>
</feature>
<name>A0A8X7T280_9BASI</name>
<feature type="compositionally biased region" description="Basic and acidic residues" evidence="1">
    <location>
        <begin position="139"/>
        <end position="157"/>
    </location>
</feature>
<evidence type="ECO:0000313" key="2">
    <source>
        <dbReference type="EMBL" id="KAE8263065.1"/>
    </source>
</evidence>
<dbReference type="Proteomes" id="UP000078113">
    <property type="component" value="Unassembled WGS sequence"/>
</dbReference>
<proteinExistence type="predicted"/>
<feature type="region of interest" description="Disordered" evidence="1">
    <location>
        <begin position="182"/>
        <end position="202"/>
    </location>
</feature>
<protein>
    <submittedName>
        <fullName evidence="2">Uncharacterized protein</fullName>
    </submittedName>
</protein>
<evidence type="ECO:0000313" key="3">
    <source>
        <dbReference type="Proteomes" id="UP000078113"/>
    </source>
</evidence>
<dbReference type="EMBL" id="LWDG02000704">
    <property type="protein sequence ID" value="KAE8263065.1"/>
    <property type="molecule type" value="Genomic_DNA"/>
</dbReference>
<accession>A0A8X7T280</accession>
<sequence>MRDKLTPRQETAAAEAQPTAQVFTYALWLHFDRSARAVETEETRISVLNTWAWSQKKGIRYQELMDQGIMPPENVLTPRQSTVDMHTLNRLRSAGGLPGQAVFQPDYAWKAFIFEREPALSEVLEEEVEAHFGQPYSLSDRDGYPALKREGPRKVVDTEEEDLKQEQKVKRLREKGLLDDFVSDDEAASAEDPDGLMHQPNHRRIHHPQPVIEGNLLQRGQHGQESGKKRRIPEPEGGDPPRASRPTRGAVYHRDRGAVFTEVAGQDVFEIHLPCILKARQLQLLRQEGDPILLARHPQSV</sequence>
<reference evidence="2" key="2">
    <citation type="journal article" date="2019" name="IMA Fungus">
        <title>Genome sequencing and comparison of five Tilletia species to identify candidate genes for the detection of regulated species infecting wheat.</title>
        <authorList>
            <person name="Nguyen H.D.T."/>
            <person name="Sultana T."/>
            <person name="Kesanakurti P."/>
            <person name="Hambleton S."/>
        </authorList>
    </citation>
    <scope>NUCLEOTIDE SEQUENCE</scope>
    <source>
        <strain evidence="2">DAOMC 236422</strain>
    </source>
</reference>
<feature type="region of interest" description="Disordered" evidence="1">
    <location>
        <begin position="216"/>
        <end position="251"/>
    </location>
</feature>
<feature type="region of interest" description="Disordered" evidence="1">
    <location>
        <begin position="134"/>
        <end position="167"/>
    </location>
</feature>
<dbReference type="AlphaFoldDB" id="A0A8X7T280"/>
<organism evidence="2 3">
    <name type="scientific">Tilletia walkeri</name>
    <dbReference type="NCBI Taxonomy" id="117179"/>
    <lineage>
        <taxon>Eukaryota</taxon>
        <taxon>Fungi</taxon>
        <taxon>Dikarya</taxon>
        <taxon>Basidiomycota</taxon>
        <taxon>Ustilaginomycotina</taxon>
        <taxon>Exobasidiomycetes</taxon>
        <taxon>Tilletiales</taxon>
        <taxon>Tilletiaceae</taxon>
        <taxon>Tilletia</taxon>
    </lineage>
</organism>
<comment type="caution">
    <text evidence="2">The sequence shown here is derived from an EMBL/GenBank/DDBJ whole genome shotgun (WGS) entry which is preliminary data.</text>
</comment>
<evidence type="ECO:0000256" key="1">
    <source>
        <dbReference type="SAM" id="MobiDB-lite"/>
    </source>
</evidence>